<dbReference type="EMBL" id="CP051169">
    <property type="protein sequence ID" value="QOK96853.1"/>
    <property type="molecule type" value="Genomic_DNA"/>
</dbReference>
<gene>
    <name evidence="1" type="ORF">HF909_10700</name>
</gene>
<dbReference type="Proteomes" id="UP000593970">
    <property type="component" value="Chromosome"/>
</dbReference>
<organism evidence="1 2">
    <name type="scientific">Ralstonia solanacearum</name>
    <name type="common">Pseudomonas solanacearum</name>
    <dbReference type="NCBI Taxonomy" id="305"/>
    <lineage>
        <taxon>Bacteria</taxon>
        <taxon>Pseudomonadati</taxon>
        <taxon>Pseudomonadota</taxon>
        <taxon>Betaproteobacteria</taxon>
        <taxon>Burkholderiales</taxon>
        <taxon>Burkholderiaceae</taxon>
        <taxon>Ralstonia</taxon>
        <taxon>Ralstonia solanacearum species complex</taxon>
    </lineage>
</organism>
<protein>
    <submittedName>
        <fullName evidence="1">Uncharacterized protein</fullName>
    </submittedName>
</protein>
<sequence>MQREKVSITLPATLRAQLETQRREMSARTGCELTLSQTAQALLQRAMESQPAAHPR</sequence>
<proteinExistence type="predicted"/>
<evidence type="ECO:0000313" key="1">
    <source>
        <dbReference type="EMBL" id="QOK96853.1"/>
    </source>
</evidence>
<accession>A0AA92QBD8</accession>
<dbReference type="AlphaFoldDB" id="A0AA92QBD8"/>
<name>A0AA92QBD8_RALSL</name>
<reference evidence="2" key="1">
    <citation type="submission" date="2020-04" db="EMBL/GenBank/DDBJ databases">
        <title>Ralstonia solanacearum UW576, UW763, UW773, and UW774.</title>
        <authorList>
            <person name="Steidl O."/>
            <person name="Truchon A."/>
            <person name="Allen C."/>
        </authorList>
    </citation>
    <scope>NUCLEOTIDE SEQUENCE [LARGE SCALE GENOMIC DNA]</scope>
    <source>
        <strain evidence="2">UW774</strain>
    </source>
</reference>
<evidence type="ECO:0000313" key="2">
    <source>
        <dbReference type="Proteomes" id="UP000593970"/>
    </source>
</evidence>